<gene>
    <name evidence="10" type="ORF">PACLA_8A052005</name>
</gene>
<protein>
    <submittedName>
        <fullName evidence="10">HAUS augmin-like complex subunit 3</fullName>
    </submittedName>
</protein>
<dbReference type="GO" id="GO:0005874">
    <property type="term" value="C:microtubule"/>
    <property type="evidence" value="ECO:0007669"/>
    <property type="project" value="UniProtKB-KW"/>
</dbReference>
<keyword evidence="8" id="KW-0206">Cytoskeleton</keyword>
<name>A0A7D9HHV0_PARCT</name>
<dbReference type="EMBL" id="CACRXK020000788">
    <property type="protein sequence ID" value="CAB3984805.1"/>
    <property type="molecule type" value="Genomic_DNA"/>
</dbReference>
<evidence type="ECO:0000256" key="9">
    <source>
        <dbReference type="ARBA" id="ARBA00023306"/>
    </source>
</evidence>
<dbReference type="AlphaFoldDB" id="A0A7D9HHV0"/>
<keyword evidence="7" id="KW-0175">Coiled coil</keyword>
<dbReference type="GO" id="GO:0031023">
    <property type="term" value="P:microtubule organizing center organization"/>
    <property type="evidence" value="ECO:0007669"/>
    <property type="project" value="TreeGrafter"/>
</dbReference>
<comment type="subcellular location">
    <subcellularLocation>
        <location evidence="1">Cytoplasm</location>
        <location evidence="1">Cytoskeleton</location>
        <location evidence="1">Spindle</location>
    </subcellularLocation>
</comment>
<keyword evidence="4" id="KW-0132">Cell division</keyword>
<evidence type="ECO:0000256" key="8">
    <source>
        <dbReference type="ARBA" id="ARBA00023212"/>
    </source>
</evidence>
<dbReference type="GO" id="GO:0051301">
    <property type="term" value="P:cell division"/>
    <property type="evidence" value="ECO:0007669"/>
    <property type="project" value="UniProtKB-KW"/>
</dbReference>
<dbReference type="OrthoDB" id="2159690at2759"/>
<evidence type="ECO:0000313" key="10">
    <source>
        <dbReference type="EMBL" id="CAB3984805.1"/>
    </source>
</evidence>
<comment type="caution">
    <text evidence="10">The sequence shown here is derived from an EMBL/GenBank/DDBJ whole genome shotgun (WGS) entry which is preliminary data.</text>
</comment>
<evidence type="ECO:0000313" key="11">
    <source>
        <dbReference type="Proteomes" id="UP001152795"/>
    </source>
</evidence>
<evidence type="ECO:0000256" key="2">
    <source>
        <dbReference type="ARBA" id="ARBA00009645"/>
    </source>
</evidence>
<dbReference type="PRINTS" id="PR02089">
    <property type="entry name" value="HAUSAUGMINL3"/>
</dbReference>
<dbReference type="GO" id="GO:0005815">
    <property type="term" value="C:microtubule organizing center"/>
    <property type="evidence" value="ECO:0007669"/>
    <property type="project" value="TreeGrafter"/>
</dbReference>
<keyword evidence="9" id="KW-0131">Cell cycle</keyword>
<sequence>MAIPILVSYTSSHGLSFAFFEELTLSGKGVLEGENLTEALKSLQALEIDSNSGEEMRQEVEFLVEEKQALEERLDALVKQRNKMNILSTELNFKLSKMNELEDEVKTKYKTSLEQAYSDNAVLNKSMEELSKTVTEFTAMYDFPGTSEEKTGATFVSQLTLDDYHKAEEIFTNELTKYTKKQFFEGIAELANGSEKSRYTFLEISDPATLLIKGEAEDVTTGDIKELKRHQTIYPVSEIKRIQAQAQNRGLNAAIAHAREKLYRITNRPYTSDIGTLRQLLHEVQHGLIQTRDRTAELTSRYLSPLVQELGKLQANKILRGDYDLKIARQDYFVSKQDKVINQLMLQRSRYEFLSMLLEVEGRKHRDSHHLLGAVRTLLEGDAALVDRRHGVMSNPLLREDGKKRETIDVRDSLLTRLHKLLDEPDNWAKSPSLFVTYDGLQKKAEDLKNDETNAKTQLLAMDQSQNESIAHLEKSLRDYEKMVYGSSATSSGLPQLQTQALSDGINQLTEVLTTLENSIMDVKKDCESKKRVLSADSLNLMERELFVLFFTDPQRLKRTMSDITARVEAQIVSTD</sequence>
<keyword evidence="3" id="KW-0963">Cytoplasm</keyword>
<comment type="similarity">
    <text evidence="2">Belongs to the HAUS3 family.</text>
</comment>
<dbReference type="Proteomes" id="UP001152795">
    <property type="component" value="Unassembled WGS sequence"/>
</dbReference>
<keyword evidence="6" id="KW-0498">Mitosis</keyword>
<dbReference type="GO" id="GO:0072686">
    <property type="term" value="C:mitotic spindle"/>
    <property type="evidence" value="ECO:0007669"/>
    <property type="project" value="TreeGrafter"/>
</dbReference>
<evidence type="ECO:0000256" key="3">
    <source>
        <dbReference type="ARBA" id="ARBA00022490"/>
    </source>
</evidence>
<dbReference type="Pfam" id="PF14932">
    <property type="entry name" value="HAUS-augmin3"/>
    <property type="match status" value="1"/>
</dbReference>
<evidence type="ECO:0000256" key="7">
    <source>
        <dbReference type="ARBA" id="ARBA00023054"/>
    </source>
</evidence>
<dbReference type="PANTHER" id="PTHR19378:SF0">
    <property type="entry name" value="HAUS AUGMIN-LIKE COMPLEX SUBUNIT 3"/>
    <property type="match status" value="1"/>
</dbReference>
<dbReference type="GO" id="GO:0070652">
    <property type="term" value="C:HAUS complex"/>
    <property type="evidence" value="ECO:0007669"/>
    <property type="project" value="InterPro"/>
</dbReference>
<evidence type="ECO:0000256" key="1">
    <source>
        <dbReference type="ARBA" id="ARBA00004186"/>
    </source>
</evidence>
<dbReference type="InterPro" id="IPR026206">
    <property type="entry name" value="HAUS3"/>
</dbReference>
<evidence type="ECO:0000256" key="6">
    <source>
        <dbReference type="ARBA" id="ARBA00022776"/>
    </source>
</evidence>
<keyword evidence="5" id="KW-0493">Microtubule</keyword>
<evidence type="ECO:0000256" key="5">
    <source>
        <dbReference type="ARBA" id="ARBA00022701"/>
    </source>
</evidence>
<organism evidence="10 11">
    <name type="scientific">Paramuricea clavata</name>
    <name type="common">Red gorgonian</name>
    <name type="synonym">Violescent sea-whip</name>
    <dbReference type="NCBI Taxonomy" id="317549"/>
    <lineage>
        <taxon>Eukaryota</taxon>
        <taxon>Metazoa</taxon>
        <taxon>Cnidaria</taxon>
        <taxon>Anthozoa</taxon>
        <taxon>Octocorallia</taxon>
        <taxon>Malacalcyonacea</taxon>
        <taxon>Plexauridae</taxon>
        <taxon>Paramuricea</taxon>
    </lineage>
</organism>
<accession>A0A7D9HHV0</accession>
<keyword evidence="11" id="KW-1185">Reference proteome</keyword>
<dbReference type="InterPro" id="IPR032733">
    <property type="entry name" value="HAUS3_N"/>
</dbReference>
<evidence type="ECO:0000256" key="4">
    <source>
        <dbReference type="ARBA" id="ARBA00022618"/>
    </source>
</evidence>
<reference evidence="10" key="1">
    <citation type="submission" date="2020-04" db="EMBL/GenBank/DDBJ databases">
        <authorList>
            <person name="Alioto T."/>
            <person name="Alioto T."/>
            <person name="Gomez Garrido J."/>
        </authorList>
    </citation>
    <scope>NUCLEOTIDE SEQUENCE</scope>
    <source>
        <strain evidence="10">A484AB</strain>
    </source>
</reference>
<dbReference type="GO" id="GO:0051225">
    <property type="term" value="P:spindle assembly"/>
    <property type="evidence" value="ECO:0007669"/>
    <property type="project" value="InterPro"/>
</dbReference>
<proteinExistence type="inferred from homology"/>
<dbReference type="PANTHER" id="PTHR19378">
    <property type="entry name" value="GOLGIN- RELATED"/>
    <property type="match status" value="1"/>
</dbReference>